<dbReference type="Proteomes" id="UP001501414">
    <property type="component" value="Unassembled WGS sequence"/>
</dbReference>
<keyword evidence="1" id="KW-0560">Oxidoreductase</keyword>
<evidence type="ECO:0000313" key="4">
    <source>
        <dbReference type="Proteomes" id="UP001501414"/>
    </source>
</evidence>
<evidence type="ECO:0000313" key="3">
    <source>
        <dbReference type="EMBL" id="GAA1391561.1"/>
    </source>
</evidence>
<dbReference type="InterPro" id="IPR036188">
    <property type="entry name" value="FAD/NAD-bd_sf"/>
</dbReference>
<dbReference type="PANTHER" id="PTHR43476">
    <property type="entry name" value="3-(3-HYDROXY-PHENYL)PROPIONATE/3-HYDROXYCINNAMIC ACID HYDROXYLASE"/>
    <property type="match status" value="1"/>
</dbReference>
<gene>
    <name evidence="3" type="ORF">GCM10009613_34280</name>
</gene>
<comment type="caution">
    <text evidence="3">The sequence shown here is derived from an EMBL/GenBank/DDBJ whole genome shotgun (WGS) entry which is preliminary data.</text>
</comment>
<keyword evidence="4" id="KW-1185">Reference proteome</keyword>
<dbReference type="RefSeq" id="WP_344023578.1">
    <property type="nucleotide sequence ID" value="NZ_BAAAJK010000014.1"/>
</dbReference>
<name>A0ABN1XWC1_9PSEU</name>
<dbReference type="PRINTS" id="PR00420">
    <property type="entry name" value="RNGMNOXGNASE"/>
</dbReference>
<evidence type="ECO:0000259" key="2">
    <source>
        <dbReference type="Pfam" id="PF01494"/>
    </source>
</evidence>
<sequence>MNTPVRTVVAGGGPGGMLLAYLLARAGLPVTLLERHHDFDRDFRGDSLHPWTLELLDRLGLAGRLLEQPHIKARQFRFRTPRGLVPTSDYGLLDTPYNYVALMPQARFLDFLAAEAATLETFELRTGAGVSGLLGTGTADDPVRGVRLRDGEEIPAGLVVAADGRFSKIRGLAGLTAQSQGATTDLLWFALPQYATDPPDADVDLFFGERHYVGLLGGPVPAADPPDPRVTGRWQVGLSLPKGGYAELRERGVEYVRREVGTRVPWLADRTALLPDLSAATLLSVDISRVPVWHRAGLLLIGDAAHVISPVGGNGILMACQDALAAADRLVPALRGGGVPGPDVLAAVQADREPAIVTVQDQQVRVERTVARARERGRPVTPPSFLRLLTRIPAVRKRSARRNAYGPVPVRPSAELERALRLGPPPA</sequence>
<organism evidence="3 4">
    <name type="scientific">Pseudonocardia kongjuensis</name>
    <dbReference type="NCBI Taxonomy" id="102227"/>
    <lineage>
        <taxon>Bacteria</taxon>
        <taxon>Bacillati</taxon>
        <taxon>Actinomycetota</taxon>
        <taxon>Actinomycetes</taxon>
        <taxon>Pseudonocardiales</taxon>
        <taxon>Pseudonocardiaceae</taxon>
        <taxon>Pseudonocardia</taxon>
    </lineage>
</organism>
<proteinExistence type="predicted"/>
<dbReference type="Pfam" id="PF01494">
    <property type="entry name" value="FAD_binding_3"/>
    <property type="match status" value="1"/>
</dbReference>
<feature type="domain" description="FAD-binding" evidence="2">
    <location>
        <begin position="6"/>
        <end position="358"/>
    </location>
</feature>
<accession>A0ABN1XWC1</accession>
<dbReference type="Gene3D" id="3.50.50.60">
    <property type="entry name" value="FAD/NAD(P)-binding domain"/>
    <property type="match status" value="2"/>
</dbReference>
<dbReference type="InterPro" id="IPR050631">
    <property type="entry name" value="PheA/TfdB_FAD_monoxygenase"/>
</dbReference>
<dbReference type="InterPro" id="IPR002938">
    <property type="entry name" value="FAD-bd"/>
</dbReference>
<dbReference type="EMBL" id="BAAAJK010000014">
    <property type="protein sequence ID" value="GAA1391561.1"/>
    <property type="molecule type" value="Genomic_DNA"/>
</dbReference>
<protein>
    <submittedName>
        <fullName evidence="3">FAD-dependent oxidoreductase</fullName>
    </submittedName>
</protein>
<dbReference type="PANTHER" id="PTHR43476:SF5">
    <property type="entry name" value="FAD-DEPENDENT MONOOXYGENASE"/>
    <property type="match status" value="1"/>
</dbReference>
<evidence type="ECO:0000256" key="1">
    <source>
        <dbReference type="ARBA" id="ARBA00023002"/>
    </source>
</evidence>
<dbReference type="SUPFAM" id="SSF51905">
    <property type="entry name" value="FAD/NAD(P)-binding domain"/>
    <property type="match status" value="1"/>
</dbReference>
<reference evidence="3 4" key="1">
    <citation type="journal article" date="2019" name="Int. J. Syst. Evol. Microbiol.">
        <title>The Global Catalogue of Microorganisms (GCM) 10K type strain sequencing project: providing services to taxonomists for standard genome sequencing and annotation.</title>
        <authorList>
            <consortium name="The Broad Institute Genomics Platform"/>
            <consortium name="The Broad Institute Genome Sequencing Center for Infectious Disease"/>
            <person name="Wu L."/>
            <person name="Ma J."/>
        </authorList>
    </citation>
    <scope>NUCLEOTIDE SEQUENCE [LARGE SCALE GENOMIC DNA]</scope>
    <source>
        <strain evidence="3 4">JCM 11896</strain>
    </source>
</reference>